<sequence length="113" mass="12811">MVEVLFKLENGVDKGEMKGKGEEKEPRNATRPIIKAILHFSDSGRVRGTWSLCGGYDQTRNWWDLSERVESEAEKKKGLGLSIDCHDKRRRREKPATACCGFCYTAAFSSLLK</sequence>
<reference evidence="1 2" key="1">
    <citation type="submission" date="2021-07" db="EMBL/GenBank/DDBJ databases">
        <title>The Aristolochia fimbriata genome: insights into angiosperm evolution, floral development and chemical biosynthesis.</title>
        <authorList>
            <person name="Jiao Y."/>
        </authorList>
    </citation>
    <scope>NUCLEOTIDE SEQUENCE [LARGE SCALE GENOMIC DNA]</scope>
    <source>
        <strain evidence="1">IBCAS-2021</strain>
        <tissue evidence="1">Leaf</tissue>
    </source>
</reference>
<dbReference type="Proteomes" id="UP000825729">
    <property type="component" value="Unassembled WGS sequence"/>
</dbReference>
<gene>
    <name evidence="1" type="ORF">H6P81_002493</name>
</gene>
<protein>
    <submittedName>
        <fullName evidence="1">Uncharacterized protein</fullName>
    </submittedName>
</protein>
<proteinExistence type="predicted"/>
<evidence type="ECO:0000313" key="1">
    <source>
        <dbReference type="EMBL" id="KAG9457985.1"/>
    </source>
</evidence>
<keyword evidence="2" id="KW-1185">Reference proteome</keyword>
<comment type="caution">
    <text evidence="1">The sequence shown here is derived from an EMBL/GenBank/DDBJ whole genome shotgun (WGS) entry which is preliminary data.</text>
</comment>
<dbReference type="EMBL" id="JAINDJ010000002">
    <property type="protein sequence ID" value="KAG9457985.1"/>
    <property type="molecule type" value="Genomic_DNA"/>
</dbReference>
<organism evidence="1 2">
    <name type="scientific">Aristolochia fimbriata</name>
    <name type="common">White veined hardy Dutchman's pipe vine</name>
    <dbReference type="NCBI Taxonomy" id="158543"/>
    <lineage>
        <taxon>Eukaryota</taxon>
        <taxon>Viridiplantae</taxon>
        <taxon>Streptophyta</taxon>
        <taxon>Embryophyta</taxon>
        <taxon>Tracheophyta</taxon>
        <taxon>Spermatophyta</taxon>
        <taxon>Magnoliopsida</taxon>
        <taxon>Magnoliidae</taxon>
        <taxon>Piperales</taxon>
        <taxon>Aristolochiaceae</taxon>
        <taxon>Aristolochia</taxon>
    </lineage>
</organism>
<evidence type="ECO:0000313" key="2">
    <source>
        <dbReference type="Proteomes" id="UP000825729"/>
    </source>
</evidence>
<name>A0AAV7F9Y0_ARIFI</name>
<accession>A0AAV7F9Y0</accession>
<dbReference type="AlphaFoldDB" id="A0AAV7F9Y0"/>